<organism evidence="2 3">
    <name type="scientific">Gimesia chilikensis</name>
    <dbReference type="NCBI Taxonomy" id="2605989"/>
    <lineage>
        <taxon>Bacteria</taxon>
        <taxon>Pseudomonadati</taxon>
        <taxon>Planctomycetota</taxon>
        <taxon>Planctomycetia</taxon>
        <taxon>Planctomycetales</taxon>
        <taxon>Planctomycetaceae</taxon>
        <taxon>Gimesia</taxon>
    </lineage>
</organism>
<proteinExistence type="predicted"/>
<gene>
    <name evidence="2" type="ORF">V6x_03420</name>
</gene>
<dbReference type="RefSeq" id="WP_197999637.1">
    <property type="nucleotide sequence ID" value="NZ_CP036347.1"/>
</dbReference>
<dbReference type="AlphaFoldDB" id="A0A517W5Y2"/>
<dbReference type="GO" id="GO:0051920">
    <property type="term" value="F:peroxiredoxin activity"/>
    <property type="evidence" value="ECO:0007669"/>
    <property type="project" value="InterPro"/>
</dbReference>
<dbReference type="InterPro" id="IPR029032">
    <property type="entry name" value="AhpD-like"/>
</dbReference>
<dbReference type="Pfam" id="PF02627">
    <property type="entry name" value="CMD"/>
    <property type="match status" value="1"/>
</dbReference>
<dbReference type="PANTHER" id="PTHR33930">
    <property type="entry name" value="ALKYL HYDROPEROXIDE REDUCTASE AHPD"/>
    <property type="match status" value="1"/>
</dbReference>
<reference evidence="2 3" key="1">
    <citation type="submission" date="2019-02" db="EMBL/GenBank/DDBJ databases">
        <title>Deep-cultivation of Planctomycetes and their phenomic and genomic characterization uncovers novel biology.</title>
        <authorList>
            <person name="Wiegand S."/>
            <person name="Jogler M."/>
            <person name="Boedeker C."/>
            <person name="Pinto D."/>
            <person name="Vollmers J."/>
            <person name="Rivas-Marin E."/>
            <person name="Kohn T."/>
            <person name="Peeters S.H."/>
            <person name="Heuer A."/>
            <person name="Rast P."/>
            <person name="Oberbeckmann S."/>
            <person name="Bunk B."/>
            <person name="Jeske O."/>
            <person name="Meyerdierks A."/>
            <person name="Storesund J.E."/>
            <person name="Kallscheuer N."/>
            <person name="Luecker S."/>
            <person name="Lage O.M."/>
            <person name="Pohl T."/>
            <person name="Merkel B.J."/>
            <person name="Hornburger P."/>
            <person name="Mueller R.-W."/>
            <person name="Bruemmer F."/>
            <person name="Labrenz M."/>
            <person name="Spormann A.M."/>
            <person name="Op den Camp H."/>
            <person name="Overmann J."/>
            <person name="Amann R."/>
            <person name="Jetten M.S.M."/>
            <person name="Mascher T."/>
            <person name="Medema M.H."/>
            <person name="Devos D.P."/>
            <person name="Kaster A.-K."/>
            <person name="Ovreas L."/>
            <person name="Rohde M."/>
            <person name="Galperin M.Y."/>
            <person name="Jogler C."/>
        </authorList>
    </citation>
    <scope>NUCLEOTIDE SEQUENCE [LARGE SCALE GENOMIC DNA]</scope>
    <source>
        <strain evidence="2 3">V6</strain>
    </source>
</reference>
<sequence>MKDSMIKDSKWVKLSEEMPSVVGELNQGLPELGKAFRGIQKVVCKDGALSFKTKEMIAAALAIASRCEGCITHHLHACAELGCSREEILEVASVAVMMGGGPSHYYGARALEAFDDFTAHAQE</sequence>
<dbReference type="InterPro" id="IPR003779">
    <property type="entry name" value="CMD-like"/>
</dbReference>
<feature type="domain" description="Carboxymuconolactone decarboxylase-like" evidence="1">
    <location>
        <begin position="30"/>
        <end position="112"/>
    </location>
</feature>
<evidence type="ECO:0000259" key="1">
    <source>
        <dbReference type="Pfam" id="PF02627"/>
    </source>
</evidence>
<evidence type="ECO:0000313" key="2">
    <source>
        <dbReference type="EMBL" id="QDU00667.1"/>
    </source>
</evidence>
<dbReference type="Proteomes" id="UP000320722">
    <property type="component" value="Chromosome"/>
</dbReference>
<dbReference type="PANTHER" id="PTHR33930:SF2">
    <property type="entry name" value="BLR3452 PROTEIN"/>
    <property type="match status" value="1"/>
</dbReference>
<dbReference type="Gene3D" id="1.20.1290.10">
    <property type="entry name" value="AhpD-like"/>
    <property type="match status" value="1"/>
</dbReference>
<dbReference type="EMBL" id="CP036347">
    <property type="protein sequence ID" value="QDU00667.1"/>
    <property type="molecule type" value="Genomic_DNA"/>
</dbReference>
<protein>
    <submittedName>
        <fullName evidence="2">Carboxymuconolactone decarboxylase family protein</fullName>
    </submittedName>
</protein>
<accession>A0A517W5Y2</accession>
<dbReference type="SUPFAM" id="SSF69118">
    <property type="entry name" value="AhpD-like"/>
    <property type="match status" value="1"/>
</dbReference>
<evidence type="ECO:0000313" key="3">
    <source>
        <dbReference type="Proteomes" id="UP000320722"/>
    </source>
</evidence>
<name>A0A517W5Y2_9PLAN</name>